<gene>
    <name evidence="5" type="primary">lysA</name>
    <name evidence="11" type="ordered locus">Afer_1814</name>
</gene>
<dbReference type="STRING" id="525909.Afer_1814"/>
<dbReference type="eggNOG" id="COG0019">
    <property type="taxonomic scope" value="Bacteria"/>
</dbReference>
<evidence type="ECO:0000256" key="3">
    <source>
        <dbReference type="ARBA" id="ARBA00022898"/>
    </source>
</evidence>
<dbReference type="Pfam" id="PF02784">
    <property type="entry name" value="Orn_Arg_deC_N"/>
    <property type="match status" value="1"/>
</dbReference>
<dbReference type="CDD" id="cd06828">
    <property type="entry name" value="PLPDE_III_DapDC"/>
    <property type="match status" value="1"/>
</dbReference>
<feature type="binding site" evidence="5">
    <location>
        <begin position="282"/>
        <end position="285"/>
    </location>
    <ligand>
        <name>pyridoxal 5'-phosphate</name>
        <dbReference type="ChEBI" id="CHEBI:597326"/>
    </ligand>
</feature>
<feature type="binding site" evidence="5">
    <location>
        <position position="383"/>
    </location>
    <ligand>
        <name>pyridoxal 5'-phosphate</name>
        <dbReference type="ChEBI" id="CHEBI:597326"/>
    </ligand>
</feature>
<dbReference type="FunFam" id="3.20.20.10:FF:000003">
    <property type="entry name" value="Diaminopimelate decarboxylase"/>
    <property type="match status" value="1"/>
</dbReference>
<comment type="catalytic activity">
    <reaction evidence="5 8">
        <text>meso-2,6-diaminopimelate + H(+) = L-lysine + CO2</text>
        <dbReference type="Rhea" id="RHEA:15101"/>
        <dbReference type="ChEBI" id="CHEBI:15378"/>
        <dbReference type="ChEBI" id="CHEBI:16526"/>
        <dbReference type="ChEBI" id="CHEBI:32551"/>
        <dbReference type="ChEBI" id="CHEBI:57791"/>
        <dbReference type="EC" id="4.1.1.20"/>
    </reaction>
</comment>
<dbReference type="HOGENOM" id="CLU_026444_0_1_11"/>
<keyword evidence="12" id="KW-1185">Reference proteome</keyword>
<evidence type="ECO:0000259" key="9">
    <source>
        <dbReference type="Pfam" id="PF00278"/>
    </source>
</evidence>
<dbReference type="GO" id="GO:0009089">
    <property type="term" value="P:lysine biosynthetic process via diaminopimelate"/>
    <property type="evidence" value="ECO:0007669"/>
    <property type="project" value="UniProtKB-UniRule"/>
</dbReference>
<feature type="binding site" evidence="5">
    <location>
        <position position="244"/>
    </location>
    <ligand>
        <name>pyridoxal 5'-phosphate</name>
        <dbReference type="ChEBI" id="CHEBI:597326"/>
    </ligand>
</feature>
<organism evidence="11 12">
    <name type="scientific">Acidimicrobium ferrooxidans (strain DSM 10331 / JCM 15462 / NBRC 103882 / ICP)</name>
    <dbReference type="NCBI Taxonomy" id="525909"/>
    <lineage>
        <taxon>Bacteria</taxon>
        <taxon>Bacillati</taxon>
        <taxon>Actinomycetota</taxon>
        <taxon>Acidimicrobiia</taxon>
        <taxon>Acidimicrobiales</taxon>
        <taxon>Acidimicrobiaceae</taxon>
        <taxon>Acidimicrobium</taxon>
    </lineage>
</organism>
<dbReference type="Gene3D" id="3.20.20.10">
    <property type="entry name" value="Alanine racemase"/>
    <property type="match status" value="1"/>
</dbReference>
<feature type="binding site" evidence="5">
    <location>
        <position position="383"/>
    </location>
    <ligand>
        <name>substrate</name>
    </ligand>
</feature>
<keyword evidence="4 5" id="KW-0456">Lyase</keyword>
<dbReference type="PRINTS" id="PR01179">
    <property type="entry name" value="ODADCRBXLASE"/>
</dbReference>
<dbReference type="OrthoDB" id="9802241at2"/>
<dbReference type="KEGG" id="afo:Afer_1814"/>
<evidence type="ECO:0000256" key="1">
    <source>
        <dbReference type="ARBA" id="ARBA00001933"/>
    </source>
</evidence>
<dbReference type="InterPro" id="IPR029066">
    <property type="entry name" value="PLP-binding_barrel"/>
</dbReference>
<keyword evidence="5" id="KW-0028">Amino-acid biosynthesis</keyword>
<dbReference type="InterPro" id="IPR002986">
    <property type="entry name" value="DAP_deCOOHase_LysA"/>
</dbReference>
<evidence type="ECO:0000256" key="4">
    <source>
        <dbReference type="ARBA" id="ARBA00023239"/>
    </source>
</evidence>
<keyword evidence="3 5" id="KW-0663">Pyridoxal phosphate</keyword>
<feature type="active site" description="Proton donor" evidence="7">
    <location>
        <position position="353"/>
    </location>
</feature>
<dbReference type="InterPro" id="IPR009006">
    <property type="entry name" value="Ala_racemase/Decarboxylase_C"/>
</dbReference>
<proteinExistence type="inferred from homology"/>
<accession>C7M180</accession>
<comment type="cofactor">
    <cofactor evidence="1 5 7 8">
        <name>pyridoxal 5'-phosphate</name>
        <dbReference type="ChEBI" id="CHEBI:597326"/>
    </cofactor>
</comment>
<comment type="similarity">
    <text evidence="5">Belongs to the Orn/Lys/Arg decarboxylase class-II family. LysA subfamily.</text>
</comment>
<feature type="binding site" evidence="5">
    <location>
        <position position="322"/>
    </location>
    <ligand>
        <name>substrate</name>
    </ligand>
</feature>
<feature type="modified residue" description="N6-(pyridoxal phosphate)lysine" evidence="5 7">
    <location>
        <position position="72"/>
    </location>
</feature>
<evidence type="ECO:0000259" key="10">
    <source>
        <dbReference type="Pfam" id="PF02784"/>
    </source>
</evidence>
<evidence type="ECO:0000256" key="6">
    <source>
        <dbReference type="NCBIfam" id="TIGR01048"/>
    </source>
</evidence>
<dbReference type="AlphaFoldDB" id="C7M180"/>
<feature type="domain" description="Orn/DAP/Arg decarboxylase 2 N-terminal" evidence="10">
    <location>
        <begin position="49"/>
        <end position="289"/>
    </location>
</feature>
<dbReference type="PANTHER" id="PTHR43727">
    <property type="entry name" value="DIAMINOPIMELATE DECARBOXYLASE"/>
    <property type="match status" value="1"/>
</dbReference>
<name>C7M180_ACIFD</name>
<feature type="binding site" evidence="5">
    <location>
        <position position="285"/>
    </location>
    <ligand>
        <name>substrate</name>
    </ligand>
</feature>
<dbReference type="InterPro" id="IPR022643">
    <property type="entry name" value="De-COase2_C"/>
</dbReference>
<dbReference type="InterPro" id="IPR022657">
    <property type="entry name" value="De-COase2_CS"/>
</dbReference>
<comment type="pathway">
    <text evidence="5 8">Amino-acid biosynthesis; L-lysine biosynthesis via DAP pathway; L-lysine from DL-2,6-diaminopimelate: step 1/1.</text>
</comment>
<dbReference type="HAMAP" id="MF_02120">
    <property type="entry name" value="LysA"/>
    <property type="match status" value="1"/>
</dbReference>
<feature type="domain" description="Orn/DAP/Arg decarboxylase 2 C-terminal" evidence="9">
    <location>
        <begin position="44"/>
        <end position="381"/>
    </location>
</feature>
<dbReference type="RefSeq" id="WP_015799205.1">
    <property type="nucleotide sequence ID" value="NC_013124.1"/>
</dbReference>
<dbReference type="EMBL" id="CP001631">
    <property type="protein sequence ID" value="ACU54728.1"/>
    <property type="molecule type" value="Genomic_DNA"/>
</dbReference>
<dbReference type="Proteomes" id="UP000000771">
    <property type="component" value="Chromosome"/>
</dbReference>
<dbReference type="PROSITE" id="PS00878">
    <property type="entry name" value="ODR_DC_2_1"/>
    <property type="match status" value="1"/>
</dbReference>
<dbReference type="Gene3D" id="2.40.37.10">
    <property type="entry name" value="Lyase, Ornithine Decarboxylase, Chain A, domain 1"/>
    <property type="match status" value="1"/>
</dbReference>
<evidence type="ECO:0000313" key="12">
    <source>
        <dbReference type="Proteomes" id="UP000000771"/>
    </source>
</evidence>
<comment type="subunit">
    <text evidence="5">Homodimer.</text>
</comment>
<dbReference type="PROSITE" id="PS00879">
    <property type="entry name" value="ODR_DC_2_2"/>
    <property type="match status" value="1"/>
</dbReference>
<keyword evidence="2 5" id="KW-0210">Decarboxylase</keyword>
<evidence type="ECO:0000256" key="8">
    <source>
        <dbReference type="RuleBase" id="RU003738"/>
    </source>
</evidence>
<dbReference type="SUPFAM" id="SSF51419">
    <property type="entry name" value="PLP-binding barrel"/>
    <property type="match status" value="1"/>
</dbReference>
<dbReference type="GO" id="GO:0008836">
    <property type="term" value="F:diaminopimelate decarboxylase activity"/>
    <property type="evidence" value="ECO:0007669"/>
    <property type="project" value="UniProtKB-UniRule"/>
</dbReference>
<protein>
    <recommendedName>
        <fullName evidence="5 6">Diaminopimelate decarboxylase</fullName>
        <shortName evidence="5">DAP decarboxylase</shortName>
        <shortName evidence="5">DAPDC</shortName>
        <ecNumber evidence="5 6">4.1.1.20</ecNumber>
    </recommendedName>
</protein>
<dbReference type="UniPathway" id="UPA00034">
    <property type="reaction ID" value="UER00027"/>
</dbReference>
<feature type="binding site" evidence="5">
    <location>
        <position position="354"/>
    </location>
    <ligand>
        <name>substrate</name>
    </ligand>
</feature>
<dbReference type="Pfam" id="PF00278">
    <property type="entry name" value="Orn_DAP_Arg_deC"/>
    <property type="match status" value="1"/>
</dbReference>
<dbReference type="PANTHER" id="PTHR43727:SF2">
    <property type="entry name" value="GROUP IV DECARBOXYLASE"/>
    <property type="match status" value="1"/>
</dbReference>
<dbReference type="InterPro" id="IPR022653">
    <property type="entry name" value="De-COase2_pyr-phos_BS"/>
</dbReference>
<evidence type="ECO:0000256" key="5">
    <source>
        <dbReference type="HAMAP-Rule" id="MF_02120"/>
    </source>
</evidence>
<feature type="binding site" evidence="5">
    <location>
        <position position="326"/>
    </location>
    <ligand>
        <name>substrate</name>
    </ligand>
</feature>
<dbReference type="SUPFAM" id="SSF50621">
    <property type="entry name" value="Alanine racemase C-terminal domain-like"/>
    <property type="match status" value="1"/>
</dbReference>
<dbReference type="NCBIfam" id="TIGR01048">
    <property type="entry name" value="lysA"/>
    <property type="match status" value="1"/>
</dbReference>
<dbReference type="InterPro" id="IPR000183">
    <property type="entry name" value="Orn/DAP/Arg_de-COase"/>
</dbReference>
<reference evidence="11 12" key="1">
    <citation type="journal article" date="2009" name="Stand. Genomic Sci.">
        <title>Complete genome sequence of Acidimicrobium ferrooxidans type strain (ICP).</title>
        <authorList>
            <person name="Clum A."/>
            <person name="Nolan M."/>
            <person name="Lang E."/>
            <person name="Glavina Del Rio T."/>
            <person name="Tice H."/>
            <person name="Copeland A."/>
            <person name="Cheng J.F."/>
            <person name="Lucas S."/>
            <person name="Chen F."/>
            <person name="Bruce D."/>
            <person name="Goodwin L."/>
            <person name="Pitluck S."/>
            <person name="Ivanova N."/>
            <person name="Mavrommatis K."/>
            <person name="Mikhailova N."/>
            <person name="Pati A."/>
            <person name="Chen A."/>
            <person name="Palaniappan K."/>
            <person name="Goker M."/>
            <person name="Spring S."/>
            <person name="Land M."/>
            <person name="Hauser L."/>
            <person name="Chang Y.J."/>
            <person name="Jeffries C.C."/>
            <person name="Chain P."/>
            <person name="Bristow J."/>
            <person name="Eisen J.A."/>
            <person name="Markowitz V."/>
            <person name="Hugenholtz P."/>
            <person name="Kyrpides N.C."/>
            <person name="Klenk H.P."/>
            <person name="Lapidus A."/>
        </authorList>
    </citation>
    <scope>NUCLEOTIDE SEQUENCE [LARGE SCALE GENOMIC DNA]</scope>
    <source>
        <strain evidence="12">DSM 10331 / JCM 15462 / NBRC 103882 / ICP</strain>
    </source>
</reference>
<dbReference type="EC" id="4.1.1.20" evidence="5 6"/>
<sequence length="426" mass="45653">MGERLGALPVRLWPRGAGIGASGELTIQGISVHELADRFGTPLFVYDEDEVRARIDELRSGLGALQVTYASKAFSAVAMARIVADTGLWWDAASAGELEAARRGGVPAERIVLHGNNKGVDELLLADEVGVGRIVVDAHEELERIARLGLGRRRLWLRVVPGIEAHTHAFVRTGQVDSKFGLQLDDGSAERALTWARAHGLTVVGIHAHIGSQIFDLDPFGELAGRMGAVREAWGVDEVSLGGGIGVPYVRDERAPTLEEWGRSIAEATTLAGMDPERTFVEPGRALVAPAAITLYRVGVVKRIPGVRTYVAVDGGMSDNPRPVLYGSGYEAVAAGRLEAPHTTAMRVVGKHCESGDVLVANALLPEDLAAGELIVTPVTGAYGYSMGSNYNRLPRPSVVMVRDGVAREIVRREQLDDLFRLEVGS</sequence>
<evidence type="ECO:0000256" key="2">
    <source>
        <dbReference type="ARBA" id="ARBA00022793"/>
    </source>
</evidence>
<evidence type="ECO:0000313" key="11">
    <source>
        <dbReference type="EMBL" id="ACU54728.1"/>
    </source>
</evidence>
<evidence type="ECO:0000256" key="7">
    <source>
        <dbReference type="PIRSR" id="PIRSR600183-50"/>
    </source>
</evidence>
<dbReference type="PRINTS" id="PR01181">
    <property type="entry name" value="DAPDCRBXLASE"/>
</dbReference>
<dbReference type="InterPro" id="IPR022644">
    <property type="entry name" value="De-COase2_N"/>
</dbReference>
<comment type="function">
    <text evidence="5">Specifically catalyzes the decarboxylation of meso-diaminopimelate (meso-DAP) to L-lysine.</text>
</comment>
<dbReference type="GO" id="GO:0030170">
    <property type="term" value="F:pyridoxal phosphate binding"/>
    <property type="evidence" value="ECO:0007669"/>
    <property type="project" value="UniProtKB-UniRule"/>
</dbReference>
<keyword evidence="5 8" id="KW-0457">Lysine biosynthesis</keyword>